<keyword evidence="2" id="KW-1185">Reference proteome</keyword>
<proteinExistence type="predicted"/>
<gene>
    <name evidence="1" type="ORF">TNCV_1740861</name>
</gene>
<protein>
    <submittedName>
        <fullName evidence="1">Uncharacterized protein</fullName>
    </submittedName>
</protein>
<evidence type="ECO:0000313" key="2">
    <source>
        <dbReference type="Proteomes" id="UP000887159"/>
    </source>
</evidence>
<comment type="caution">
    <text evidence="1">The sequence shown here is derived from an EMBL/GenBank/DDBJ whole genome shotgun (WGS) entry which is preliminary data.</text>
</comment>
<dbReference type="EMBL" id="BMAU01021142">
    <property type="protein sequence ID" value="GFX92166.1"/>
    <property type="molecule type" value="Genomic_DNA"/>
</dbReference>
<name>A0A8X6RID5_TRICX</name>
<dbReference type="AlphaFoldDB" id="A0A8X6RID5"/>
<accession>A0A8X6RID5</accession>
<organism evidence="1 2">
    <name type="scientific">Trichonephila clavipes</name>
    <name type="common">Golden silk orbweaver</name>
    <name type="synonym">Nephila clavipes</name>
    <dbReference type="NCBI Taxonomy" id="2585209"/>
    <lineage>
        <taxon>Eukaryota</taxon>
        <taxon>Metazoa</taxon>
        <taxon>Ecdysozoa</taxon>
        <taxon>Arthropoda</taxon>
        <taxon>Chelicerata</taxon>
        <taxon>Arachnida</taxon>
        <taxon>Araneae</taxon>
        <taxon>Araneomorphae</taxon>
        <taxon>Entelegynae</taxon>
        <taxon>Araneoidea</taxon>
        <taxon>Nephilidae</taxon>
        <taxon>Trichonephila</taxon>
    </lineage>
</organism>
<sequence length="100" mass="11571">MTCIRTSVRSTVIHHGSAAQTNLFTMVSERHRGQKYTGYGMVYRSSPMMFPMYECGRSGKRSKPATYVEHPNMYQRAIMIWIECYGMSVFDHIQSTMMAE</sequence>
<evidence type="ECO:0000313" key="1">
    <source>
        <dbReference type="EMBL" id="GFX92166.1"/>
    </source>
</evidence>
<reference evidence="1" key="1">
    <citation type="submission" date="2020-08" db="EMBL/GenBank/DDBJ databases">
        <title>Multicomponent nature underlies the extraordinary mechanical properties of spider dragline silk.</title>
        <authorList>
            <person name="Kono N."/>
            <person name="Nakamura H."/>
            <person name="Mori M."/>
            <person name="Yoshida Y."/>
            <person name="Ohtoshi R."/>
            <person name="Malay A.D."/>
            <person name="Moran D.A.P."/>
            <person name="Tomita M."/>
            <person name="Numata K."/>
            <person name="Arakawa K."/>
        </authorList>
    </citation>
    <scope>NUCLEOTIDE SEQUENCE</scope>
</reference>
<dbReference type="Proteomes" id="UP000887159">
    <property type="component" value="Unassembled WGS sequence"/>
</dbReference>